<dbReference type="CDD" id="cd03319">
    <property type="entry name" value="L-Ala-DL-Glu_epimerase"/>
    <property type="match status" value="1"/>
</dbReference>
<accession>A0A839GR27</accession>
<evidence type="ECO:0000256" key="7">
    <source>
        <dbReference type="RuleBase" id="RU366006"/>
    </source>
</evidence>
<dbReference type="InterPro" id="IPR036849">
    <property type="entry name" value="Enolase-like_C_sf"/>
</dbReference>
<dbReference type="SUPFAM" id="SSF54826">
    <property type="entry name" value="Enolase N-terminal domain-like"/>
    <property type="match status" value="1"/>
</dbReference>
<evidence type="ECO:0000256" key="6">
    <source>
        <dbReference type="PIRSR" id="PIRSR634603-3"/>
    </source>
</evidence>
<keyword evidence="2 6" id="KW-0479">Metal-binding</keyword>
<dbReference type="InterPro" id="IPR034593">
    <property type="entry name" value="DgoD-like"/>
</dbReference>
<dbReference type="PANTHER" id="PTHR48080">
    <property type="entry name" value="D-GALACTONATE DEHYDRATASE-RELATED"/>
    <property type="match status" value="1"/>
</dbReference>
<feature type="active site" description="Proton acceptor; specific for (S)-substrate epimerization" evidence="5">
    <location>
        <position position="254"/>
    </location>
</feature>
<dbReference type="InterPro" id="IPR013342">
    <property type="entry name" value="Mandelate_racemase_C"/>
</dbReference>
<name>A0A839GR27_9BACT</name>
<keyword evidence="4 7" id="KW-0413">Isomerase</keyword>
<feature type="binding site" evidence="6">
    <location>
        <position position="232"/>
    </location>
    <ligand>
        <name>Mg(2+)</name>
        <dbReference type="ChEBI" id="CHEBI:18420"/>
    </ligand>
</feature>
<evidence type="ECO:0000256" key="4">
    <source>
        <dbReference type="ARBA" id="ARBA00023235"/>
    </source>
</evidence>
<comment type="similarity">
    <text evidence="1 7">Belongs to the mandelate racemase/muconate lactonizing enzyme family.</text>
</comment>
<evidence type="ECO:0000256" key="1">
    <source>
        <dbReference type="ARBA" id="ARBA00008031"/>
    </source>
</evidence>
<dbReference type="InterPro" id="IPR034603">
    <property type="entry name" value="Dipeptide_epimerase"/>
</dbReference>
<keyword evidence="3 6" id="KW-0460">Magnesium</keyword>
<evidence type="ECO:0000256" key="2">
    <source>
        <dbReference type="ARBA" id="ARBA00022723"/>
    </source>
</evidence>
<dbReference type="Pfam" id="PF13378">
    <property type="entry name" value="MR_MLE_C"/>
    <property type="match status" value="1"/>
</dbReference>
<dbReference type="RefSeq" id="WP_066830032.1">
    <property type="nucleotide sequence ID" value="NZ_JACJIQ010000005.1"/>
</dbReference>
<dbReference type="InterPro" id="IPR029017">
    <property type="entry name" value="Enolase-like_N"/>
</dbReference>
<organism evidence="9 10">
    <name type="scientific">Rufibacter quisquiliarum</name>
    <dbReference type="NCBI Taxonomy" id="1549639"/>
    <lineage>
        <taxon>Bacteria</taxon>
        <taxon>Pseudomonadati</taxon>
        <taxon>Bacteroidota</taxon>
        <taxon>Cytophagia</taxon>
        <taxon>Cytophagales</taxon>
        <taxon>Hymenobacteraceae</taxon>
        <taxon>Rufibacter</taxon>
    </lineage>
</organism>
<proteinExistence type="inferred from homology"/>
<dbReference type="SMART" id="SM00922">
    <property type="entry name" value="MR_MLE"/>
    <property type="match status" value="1"/>
</dbReference>
<dbReference type="SUPFAM" id="SSF51604">
    <property type="entry name" value="Enolase C-terminal domain-like"/>
    <property type="match status" value="1"/>
</dbReference>
<dbReference type="GO" id="GO:0000287">
    <property type="term" value="F:magnesium ion binding"/>
    <property type="evidence" value="ECO:0007669"/>
    <property type="project" value="UniProtKB-ARBA"/>
</dbReference>
<dbReference type="InterPro" id="IPR029065">
    <property type="entry name" value="Enolase_C-like"/>
</dbReference>
<evidence type="ECO:0000256" key="3">
    <source>
        <dbReference type="ARBA" id="ARBA00022842"/>
    </source>
</evidence>
<protein>
    <recommendedName>
        <fullName evidence="7">Dipeptide epimerase</fullName>
        <ecNumber evidence="7">5.1.1.-</ecNumber>
    </recommendedName>
</protein>
<comment type="cofactor">
    <cofactor evidence="6 7">
        <name>Mg(2+)</name>
        <dbReference type="ChEBI" id="CHEBI:18420"/>
    </cofactor>
    <text evidence="6 7">Binds 1 Mg(2+) ion per subunit.</text>
</comment>
<keyword evidence="10" id="KW-1185">Reference proteome</keyword>
<evidence type="ECO:0000259" key="8">
    <source>
        <dbReference type="SMART" id="SM00922"/>
    </source>
</evidence>
<evidence type="ECO:0000313" key="9">
    <source>
        <dbReference type="EMBL" id="MBA9076858.1"/>
    </source>
</evidence>
<dbReference type="AlphaFoldDB" id="A0A839GR27"/>
<evidence type="ECO:0000313" key="10">
    <source>
        <dbReference type="Proteomes" id="UP000563094"/>
    </source>
</evidence>
<evidence type="ECO:0000256" key="5">
    <source>
        <dbReference type="PIRSR" id="PIRSR634603-1"/>
    </source>
</evidence>
<feature type="binding site" evidence="6">
    <location>
        <position position="207"/>
    </location>
    <ligand>
        <name>Mg(2+)</name>
        <dbReference type="ChEBI" id="CHEBI:18420"/>
    </ligand>
</feature>
<reference evidence="9 10" key="1">
    <citation type="submission" date="2020-08" db="EMBL/GenBank/DDBJ databases">
        <title>Genomic Encyclopedia of Type Strains, Phase IV (KMG-IV): sequencing the most valuable type-strain genomes for metagenomic binning, comparative biology and taxonomic classification.</title>
        <authorList>
            <person name="Goeker M."/>
        </authorList>
    </citation>
    <scope>NUCLEOTIDE SEQUENCE [LARGE SCALE GENOMIC DNA]</scope>
    <source>
        <strain evidence="9 10">DSM 29854</strain>
    </source>
</reference>
<feature type="domain" description="Mandelate racemase/muconate lactonizing enzyme C-terminal" evidence="8">
    <location>
        <begin position="135"/>
        <end position="228"/>
    </location>
</feature>
<gene>
    <name evidence="9" type="ORF">FHS90_001566</name>
</gene>
<feature type="binding site" evidence="6">
    <location>
        <position position="180"/>
    </location>
    <ligand>
        <name>Mg(2+)</name>
        <dbReference type="ChEBI" id="CHEBI:18420"/>
    </ligand>
</feature>
<comment type="caution">
    <text evidence="9">The sequence shown here is derived from an EMBL/GenBank/DDBJ whole genome shotgun (WGS) entry which is preliminary data.</text>
</comment>
<dbReference type="EMBL" id="JACJIQ010000005">
    <property type="protein sequence ID" value="MBA9076858.1"/>
    <property type="molecule type" value="Genomic_DNA"/>
</dbReference>
<feature type="active site" description="Proton acceptor; specific for (R)-substrate epimerization" evidence="5">
    <location>
        <position position="156"/>
    </location>
</feature>
<dbReference type="Gene3D" id="3.30.390.10">
    <property type="entry name" value="Enolase-like, N-terminal domain"/>
    <property type="match status" value="1"/>
</dbReference>
<dbReference type="Gene3D" id="3.20.20.120">
    <property type="entry name" value="Enolase-like C-terminal domain"/>
    <property type="match status" value="1"/>
</dbReference>
<dbReference type="EC" id="5.1.1.-" evidence="7"/>
<sequence>MLIWHLETRELTLRYTWKISRNASDVKTNLFVTVGDGKVHGRGEAAPNVRYGETPELLNQQFSALQAGGLDQIGSVDELQQLMRQVEVLPALRFALESAFIHYVCRKSNQTVGQFLGVQPMTSVPTAYSYPIMDPARIAPFTQEHGLQRFEYLKVKVNQETGLDMMAEVARATSKPLMVDANEAWQDPDAMVVFMEKLRKYPVIMIEQPMPSALAEEYLYLKKHSPYDLFADESVTDHADWGLLKQQFHGVNMKLMKAGGYLNGLEILNKSRAAGLKTMIGCMMETSMGIWSAIQLAHGVDLLDLDGMLIVKEEPFALVKEQEGKLYPIEMP</sequence>
<dbReference type="Proteomes" id="UP000563094">
    <property type="component" value="Unassembled WGS sequence"/>
</dbReference>
<dbReference type="GO" id="GO:0016855">
    <property type="term" value="F:racemase and epimerase activity, acting on amino acids and derivatives"/>
    <property type="evidence" value="ECO:0007669"/>
    <property type="project" value="UniProtKB-UniRule"/>
</dbReference>
<dbReference type="PANTHER" id="PTHR48080:SF3">
    <property type="entry name" value="ENOLASE SUPERFAMILY MEMBER DDB_G0284701"/>
    <property type="match status" value="1"/>
</dbReference>